<dbReference type="OMA" id="YEMCLGQ"/>
<comment type="subcellular location">
    <subcellularLocation>
        <location evidence="1">Membrane</location>
        <topology evidence="1">Multi-pass membrane protein</topology>
    </subcellularLocation>
</comment>
<evidence type="ECO:0000256" key="3">
    <source>
        <dbReference type="ARBA" id="ARBA00012191"/>
    </source>
</evidence>
<keyword evidence="18" id="KW-1185">Reference proteome</keyword>
<feature type="transmembrane region" description="Helical" evidence="14">
    <location>
        <begin position="881"/>
        <end position="903"/>
    </location>
</feature>
<dbReference type="PANTHER" id="PTHR43394">
    <property type="entry name" value="ATP-DEPENDENT PERMEASE MDL1, MITOCHONDRIAL"/>
    <property type="match status" value="1"/>
</dbReference>
<evidence type="ECO:0000256" key="2">
    <source>
        <dbReference type="ARBA" id="ARBA00007577"/>
    </source>
</evidence>
<comment type="catalytic activity">
    <reaction evidence="13">
        <text>ATP + H2O + xenobioticSide 1 = ADP + phosphate + xenobioticSide 2.</text>
        <dbReference type="EC" id="7.6.2.2"/>
    </reaction>
</comment>
<dbReference type="EnsemblMetazoa" id="XM_014386731.2">
    <property type="protein sequence ID" value="XP_014242217.1"/>
    <property type="gene ID" value="LOC106662553"/>
</dbReference>
<evidence type="ECO:0000256" key="8">
    <source>
        <dbReference type="ARBA" id="ARBA00022840"/>
    </source>
</evidence>
<dbReference type="SUPFAM" id="SSF90123">
    <property type="entry name" value="ABC transporter transmembrane region"/>
    <property type="match status" value="2"/>
</dbReference>
<dbReference type="InterPro" id="IPR039421">
    <property type="entry name" value="Type_1_exporter"/>
</dbReference>
<dbReference type="RefSeq" id="XP_014242217.1">
    <property type="nucleotide sequence ID" value="XM_014386731.2"/>
</dbReference>
<protein>
    <recommendedName>
        <fullName evidence="3">ABC-type xenobiotic transporter</fullName>
        <ecNumber evidence="3">7.6.2.2</ecNumber>
    </recommendedName>
</protein>
<organism evidence="17 18">
    <name type="scientific">Cimex lectularius</name>
    <name type="common">Bed bug</name>
    <name type="synonym">Acanthia lectularia</name>
    <dbReference type="NCBI Taxonomy" id="79782"/>
    <lineage>
        <taxon>Eukaryota</taxon>
        <taxon>Metazoa</taxon>
        <taxon>Ecdysozoa</taxon>
        <taxon>Arthropoda</taxon>
        <taxon>Hexapoda</taxon>
        <taxon>Insecta</taxon>
        <taxon>Pterygota</taxon>
        <taxon>Neoptera</taxon>
        <taxon>Paraneoptera</taxon>
        <taxon>Hemiptera</taxon>
        <taxon>Heteroptera</taxon>
        <taxon>Panheteroptera</taxon>
        <taxon>Cimicomorpha</taxon>
        <taxon>Cimicidae</taxon>
        <taxon>Cimex</taxon>
    </lineage>
</organism>
<dbReference type="PROSITE" id="PS50893">
    <property type="entry name" value="ABC_TRANSPORTER_2"/>
    <property type="match status" value="2"/>
</dbReference>
<dbReference type="InterPro" id="IPR036640">
    <property type="entry name" value="ABC1_TM_sf"/>
</dbReference>
<name>A0A8I6REA0_CIMLE</name>
<evidence type="ECO:0000259" key="15">
    <source>
        <dbReference type="PROSITE" id="PS50893"/>
    </source>
</evidence>
<dbReference type="SUPFAM" id="SSF52540">
    <property type="entry name" value="P-loop containing nucleoside triphosphate hydrolases"/>
    <property type="match status" value="2"/>
</dbReference>
<dbReference type="KEGG" id="clec:106662553"/>
<feature type="domain" description="ABC transporter" evidence="15">
    <location>
        <begin position="1086"/>
        <end position="1325"/>
    </location>
</feature>
<dbReference type="InterPro" id="IPR017871">
    <property type="entry name" value="ABC_transporter-like_CS"/>
</dbReference>
<evidence type="ECO:0000259" key="16">
    <source>
        <dbReference type="PROSITE" id="PS50929"/>
    </source>
</evidence>
<dbReference type="InterPro" id="IPR003439">
    <property type="entry name" value="ABC_transporter-like_ATP-bd"/>
</dbReference>
<dbReference type="GO" id="GO:0008559">
    <property type="term" value="F:ABC-type xenobiotic transporter activity"/>
    <property type="evidence" value="ECO:0007669"/>
    <property type="project" value="UniProtKB-EC"/>
</dbReference>
<keyword evidence="11 14" id="KW-0472">Membrane</keyword>
<dbReference type="GO" id="GO:0017085">
    <property type="term" value="P:response to insecticide"/>
    <property type="evidence" value="ECO:0007669"/>
    <property type="project" value="UniProtKB-ARBA"/>
</dbReference>
<keyword evidence="7" id="KW-0547">Nucleotide-binding</keyword>
<evidence type="ECO:0000256" key="6">
    <source>
        <dbReference type="ARBA" id="ARBA00022737"/>
    </source>
</evidence>
<dbReference type="FunFam" id="3.40.50.300:FF:000205">
    <property type="entry name" value="ABC transporter B family member 4"/>
    <property type="match status" value="1"/>
</dbReference>
<dbReference type="InterPro" id="IPR011527">
    <property type="entry name" value="ABC1_TM_dom"/>
</dbReference>
<evidence type="ECO:0000256" key="10">
    <source>
        <dbReference type="ARBA" id="ARBA00022989"/>
    </source>
</evidence>
<keyword evidence="9" id="KW-1278">Translocase</keyword>
<dbReference type="InterPro" id="IPR027417">
    <property type="entry name" value="P-loop_NTPase"/>
</dbReference>
<feature type="transmembrane region" description="Helical" evidence="14">
    <location>
        <begin position="342"/>
        <end position="367"/>
    </location>
</feature>
<dbReference type="Pfam" id="PF00005">
    <property type="entry name" value="ABC_tran"/>
    <property type="match status" value="2"/>
</dbReference>
<dbReference type="GO" id="GO:0015421">
    <property type="term" value="F:ABC-type oligopeptide transporter activity"/>
    <property type="evidence" value="ECO:0007669"/>
    <property type="project" value="TreeGrafter"/>
</dbReference>
<comment type="similarity">
    <text evidence="2">Belongs to the ABC transporter superfamily. ABCB family. Multidrug resistance exporter (TC 3.A.1.201) subfamily.</text>
</comment>
<dbReference type="PROSITE" id="PS00211">
    <property type="entry name" value="ABC_TRANSPORTER_1"/>
    <property type="match status" value="2"/>
</dbReference>
<evidence type="ECO:0000256" key="9">
    <source>
        <dbReference type="ARBA" id="ARBA00022967"/>
    </source>
</evidence>
<reference evidence="17" key="1">
    <citation type="submission" date="2022-01" db="UniProtKB">
        <authorList>
            <consortium name="EnsemblMetazoa"/>
        </authorList>
    </citation>
    <scope>IDENTIFICATION</scope>
</reference>
<dbReference type="GO" id="GO:0016887">
    <property type="term" value="F:ATP hydrolysis activity"/>
    <property type="evidence" value="ECO:0007669"/>
    <property type="project" value="InterPro"/>
</dbReference>
<feature type="transmembrane region" description="Helical" evidence="14">
    <location>
        <begin position="84"/>
        <end position="108"/>
    </location>
</feature>
<evidence type="ECO:0000256" key="14">
    <source>
        <dbReference type="SAM" id="Phobius"/>
    </source>
</evidence>
<feature type="transmembrane region" description="Helical" evidence="14">
    <location>
        <begin position="765"/>
        <end position="786"/>
    </location>
</feature>
<evidence type="ECO:0000256" key="7">
    <source>
        <dbReference type="ARBA" id="ARBA00022741"/>
    </source>
</evidence>
<dbReference type="PROSITE" id="PS50929">
    <property type="entry name" value="ABC_TM1F"/>
    <property type="match status" value="2"/>
</dbReference>
<evidence type="ECO:0000256" key="1">
    <source>
        <dbReference type="ARBA" id="ARBA00004141"/>
    </source>
</evidence>
<sequence>MSDEYDYRSYNNEIERSNDVFPLPGNIGSMAVNVYVENDENVYKLGSKAKRKAKKKKKIEDNEEHPSGLAGITGLFRYAQPAEYILMIIGFLASIVNGASLPIMAIVFGKMTNMFINVSSNGFKQSGTNYTIPNFTTQSTILDEKTPIPVQITREEFTSSMEYFSFYYIYISISVLISVFIQTLCWEMACERQVYRLRQIFFSQILRQDISWYDANEDGDLPHKLSDDLERVREGIGSKFSMLTQYGSTFIVGIIVGFNANVKLTSAMIIIAPLIIGISAVVARAMSGSAQREQLRYGIAGGIASEVLNCIKIVASFGGEPNEIARYGDALEQGRKVTMGKYYILSIAAAFMFVTSYGAFGFAFWYGSDLIMHGDATPGSVFTVFFSVMTGAFTIGNALPFVNTVSTAIGSASTIFNIIDRIPPIDSYSQDGKIPDKLVGEIEFKDVQFSYPTRTEVKVLKGLNIKIEPGKSVALVGGSGAGKSTVVGLLLRFYDPDSGEVLIDGIRVDELNLEWLRSQIGVVSQEPVLFGVSIAENIRYGCESITESDIVRAATLANAHSFIRDLPLGYDTQVGDRGTMLSGGQKQRIAIARALVRDPKILLLDEATSALDAQSESIVQAALDNAMRGRTTVIVAHRLSTIRNVDTIYALKDGKVFESGSHEELIAKQGLYYGLVEAQKKRDAKAQIGEEGPAIIENQVTLHEKERRSSGVLSRASLRRSRRKSSALGNVYVGAPKNDETKEELAKRVSFLKILKMNINQWPHMLLTMIGCVIVGTSMPLFASLYADVFHTFTLKGEEFSSAVRFWTIIYICFAVSTGFGNYLVAICSSILTEKMIAVMRLKAFISIVRQAICWFDIEAHSAGRLVTCLARDPPLIKSAAGFRAGQVFIAATSLVAALIIAFSTGWKLATVLLFVAPIIAGAAYKQASLLRRHQKRDAKFMDDAGQVASEAVLNLRTVQALGREKLFLKRYKDYLLLPFVESKKQAYVYAIVFAISQSLVYMMYAAAFRFGAVLIEKDEMTPTSVYRVFFSLSFCATAVGQASTYFQDFAKAKLSIGFVYRLMSMNSLVDALAPGGIKPIIHGKVTFKDIYFSYPTRKNIPILRGLNLTIEPGQTVALVGSSGCGKSTVIGLLERFYLPITGKVLLDDVDTSVINLKWLRSHIGLVTQEPVLFDCSIKENIAYGAREPSKVKDNQIFEAAKTANIHDFIVNLPQGYATMVGDRGAKLSGGQKQRIAIARALIRDPKILLLDEATSALDTESEKIVQEALDRARKGRTSIVIAHRLSTIQNADVIVVIHQGRVAEKGTHEELKNMRGLYYELIKHQ</sequence>
<dbReference type="Proteomes" id="UP000494040">
    <property type="component" value="Unassembled WGS sequence"/>
</dbReference>
<dbReference type="GO" id="GO:0005524">
    <property type="term" value="F:ATP binding"/>
    <property type="evidence" value="ECO:0007669"/>
    <property type="project" value="UniProtKB-KW"/>
</dbReference>
<evidence type="ECO:0000256" key="5">
    <source>
        <dbReference type="ARBA" id="ARBA00022692"/>
    </source>
</evidence>
<evidence type="ECO:0000256" key="12">
    <source>
        <dbReference type="ARBA" id="ARBA00023180"/>
    </source>
</evidence>
<dbReference type="GO" id="GO:0005743">
    <property type="term" value="C:mitochondrial inner membrane"/>
    <property type="evidence" value="ECO:0007669"/>
    <property type="project" value="TreeGrafter"/>
</dbReference>
<feature type="transmembrane region" description="Helical" evidence="14">
    <location>
        <begin position="987"/>
        <end position="1005"/>
    </location>
</feature>
<keyword evidence="6" id="KW-0677">Repeat</keyword>
<dbReference type="CDD" id="cd18578">
    <property type="entry name" value="ABC_6TM_Pgp_ABCB1_D2_like"/>
    <property type="match status" value="1"/>
</dbReference>
<dbReference type="EC" id="7.6.2.2" evidence="3"/>
<keyword evidence="5 14" id="KW-0812">Transmembrane</keyword>
<feature type="transmembrane region" description="Helical" evidence="14">
    <location>
        <begin position="167"/>
        <end position="189"/>
    </location>
</feature>
<evidence type="ECO:0000256" key="4">
    <source>
        <dbReference type="ARBA" id="ARBA00022448"/>
    </source>
</evidence>
<feature type="domain" description="ABC transmembrane type-1" evidence="16">
    <location>
        <begin position="88"/>
        <end position="407"/>
    </location>
</feature>
<feature type="transmembrane region" description="Helical" evidence="14">
    <location>
        <begin position="264"/>
        <end position="286"/>
    </location>
</feature>
<dbReference type="OrthoDB" id="6500128at2759"/>
<dbReference type="GO" id="GO:0090374">
    <property type="term" value="P:oligopeptide export from mitochondrion"/>
    <property type="evidence" value="ECO:0007669"/>
    <property type="project" value="TreeGrafter"/>
</dbReference>
<feature type="transmembrane region" description="Helical" evidence="14">
    <location>
        <begin position="240"/>
        <end position="258"/>
    </location>
</feature>
<evidence type="ECO:0000313" key="17">
    <source>
        <dbReference type="EnsemblMetazoa" id="XP_014242217.1"/>
    </source>
</evidence>
<dbReference type="CDD" id="cd03249">
    <property type="entry name" value="ABC_MTABC3_MDL1_MDL2"/>
    <property type="match status" value="2"/>
</dbReference>
<keyword evidence="8" id="KW-0067">ATP-binding</keyword>
<feature type="transmembrane region" description="Helical" evidence="14">
    <location>
        <begin position="806"/>
        <end position="833"/>
    </location>
</feature>
<keyword evidence="4" id="KW-0813">Transport</keyword>
<dbReference type="GeneID" id="106662553"/>
<accession>A0A8I6REA0</accession>
<dbReference type="FunFam" id="1.20.1560.10:FF:000018">
    <property type="entry name" value="ATP-binding cassette subfamily B member 11"/>
    <property type="match status" value="1"/>
</dbReference>
<keyword evidence="10 14" id="KW-1133">Transmembrane helix</keyword>
<dbReference type="Gene3D" id="3.40.50.300">
    <property type="entry name" value="P-loop containing nucleotide triphosphate hydrolases"/>
    <property type="match status" value="2"/>
</dbReference>
<dbReference type="InterPro" id="IPR003593">
    <property type="entry name" value="AAA+_ATPase"/>
</dbReference>
<dbReference type="Gene3D" id="1.20.1560.10">
    <property type="entry name" value="ABC transporter type 1, transmembrane domain"/>
    <property type="match status" value="2"/>
</dbReference>
<keyword evidence="12" id="KW-0325">Glycoprotein</keyword>
<feature type="domain" description="ABC transmembrane type-1" evidence="16">
    <location>
        <begin position="766"/>
        <end position="1052"/>
    </location>
</feature>
<dbReference type="GO" id="GO:0097254">
    <property type="term" value="P:renal tubular secretion"/>
    <property type="evidence" value="ECO:0007669"/>
    <property type="project" value="UniProtKB-ARBA"/>
</dbReference>
<evidence type="ECO:0000256" key="13">
    <source>
        <dbReference type="ARBA" id="ARBA00034018"/>
    </source>
</evidence>
<evidence type="ECO:0000256" key="11">
    <source>
        <dbReference type="ARBA" id="ARBA00023136"/>
    </source>
</evidence>
<feature type="domain" description="ABC transporter" evidence="15">
    <location>
        <begin position="442"/>
        <end position="678"/>
    </location>
</feature>
<dbReference type="FunFam" id="3.40.50.300:FF:000479">
    <property type="entry name" value="Multidrug resistance protein 1A"/>
    <property type="match status" value="1"/>
</dbReference>
<dbReference type="CDD" id="cd18577">
    <property type="entry name" value="ABC_6TM_Pgp_ABCB1_D1_like"/>
    <property type="match status" value="1"/>
</dbReference>
<feature type="transmembrane region" description="Helical" evidence="14">
    <location>
        <begin position="909"/>
        <end position="928"/>
    </location>
</feature>
<evidence type="ECO:0000313" key="18">
    <source>
        <dbReference type="Proteomes" id="UP000494040"/>
    </source>
</evidence>
<dbReference type="PANTHER" id="PTHR43394:SF27">
    <property type="entry name" value="ATP-DEPENDENT TRANSLOCASE ABCB1-LIKE"/>
    <property type="match status" value="1"/>
</dbReference>
<proteinExistence type="inferred from homology"/>
<feature type="transmembrane region" description="Helical" evidence="14">
    <location>
        <begin position="379"/>
        <end position="399"/>
    </location>
</feature>
<dbReference type="SMART" id="SM00382">
    <property type="entry name" value="AAA"/>
    <property type="match status" value="2"/>
</dbReference>
<dbReference type="Pfam" id="PF00664">
    <property type="entry name" value="ABC_membrane"/>
    <property type="match status" value="2"/>
</dbReference>